<organism evidence="1 2">
    <name type="scientific">Lactuca saligna</name>
    <name type="common">Willowleaf lettuce</name>
    <dbReference type="NCBI Taxonomy" id="75948"/>
    <lineage>
        <taxon>Eukaryota</taxon>
        <taxon>Viridiplantae</taxon>
        <taxon>Streptophyta</taxon>
        <taxon>Embryophyta</taxon>
        <taxon>Tracheophyta</taxon>
        <taxon>Spermatophyta</taxon>
        <taxon>Magnoliopsida</taxon>
        <taxon>eudicotyledons</taxon>
        <taxon>Gunneridae</taxon>
        <taxon>Pentapetalae</taxon>
        <taxon>asterids</taxon>
        <taxon>campanulids</taxon>
        <taxon>Asterales</taxon>
        <taxon>Asteraceae</taxon>
        <taxon>Cichorioideae</taxon>
        <taxon>Cichorieae</taxon>
        <taxon>Lactucinae</taxon>
        <taxon>Lactuca</taxon>
    </lineage>
</organism>
<sequence length="84" mass="9208">MSLDHCPSTVEVENHQDDAAIALIATNDDEPPPLLISLYMTMSLLPFGGLSTPLMPCMKNHYSSRLGWLPLIMKLLQLTDVVAA</sequence>
<accession>A0AA35ZD43</accession>
<protein>
    <submittedName>
        <fullName evidence="1">Uncharacterized protein</fullName>
    </submittedName>
</protein>
<evidence type="ECO:0000313" key="2">
    <source>
        <dbReference type="Proteomes" id="UP001177003"/>
    </source>
</evidence>
<gene>
    <name evidence="1" type="ORF">LSALG_LOCUS29530</name>
</gene>
<dbReference type="AlphaFoldDB" id="A0AA35ZD43"/>
<reference evidence="1" key="1">
    <citation type="submission" date="2023-04" db="EMBL/GenBank/DDBJ databases">
        <authorList>
            <person name="Vijverberg K."/>
            <person name="Xiong W."/>
            <person name="Schranz E."/>
        </authorList>
    </citation>
    <scope>NUCLEOTIDE SEQUENCE</scope>
</reference>
<keyword evidence="2" id="KW-1185">Reference proteome</keyword>
<name>A0AA35ZD43_LACSI</name>
<evidence type="ECO:0000313" key="1">
    <source>
        <dbReference type="EMBL" id="CAI9290333.1"/>
    </source>
</evidence>
<dbReference type="EMBL" id="OX465082">
    <property type="protein sequence ID" value="CAI9290333.1"/>
    <property type="molecule type" value="Genomic_DNA"/>
</dbReference>
<proteinExistence type="predicted"/>
<dbReference type="Proteomes" id="UP001177003">
    <property type="component" value="Chromosome 6"/>
</dbReference>